<gene>
    <name evidence="1" type="ORF">SVIM_LOCUS275427</name>
</gene>
<proteinExistence type="predicted"/>
<dbReference type="AlphaFoldDB" id="A0A6N2LTF4"/>
<evidence type="ECO:0000313" key="1">
    <source>
        <dbReference type="EMBL" id="VFU44649.1"/>
    </source>
</evidence>
<organism evidence="1">
    <name type="scientific">Salix viminalis</name>
    <name type="common">Common osier</name>
    <name type="synonym">Basket willow</name>
    <dbReference type="NCBI Taxonomy" id="40686"/>
    <lineage>
        <taxon>Eukaryota</taxon>
        <taxon>Viridiplantae</taxon>
        <taxon>Streptophyta</taxon>
        <taxon>Embryophyta</taxon>
        <taxon>Tracheophyta</taxon>
        <taxon>Spermatophyta</taxon>
        <taxon>Magnoliopsida</taxon>
        <taxon>eudicotyledons</taxon>
        <taxon>Gunneridae</taxon>
        <taxon>Pentapetalae</taxon>
        <taxon>rosids</taxon>
        <taxon>fabids</taxon>
        <taxon>Malpighiales</taxon>
        <taxon>Salicaceae</taxon>
        <taxon>Saliceae</taxon>
        <taxon>Salix</taxon>
    </lineage>
</organism>
<dbReference type="EMBL" id="CAADRP010001608">
    <property type="protein sequence ID" value="VFU44649.1"/>
    <property type="molecule type" value="Genomic_DNA"/>
</dbReference>
<accession>A0A6N2LTF4</accession>
<reference evidence="1" key="1">
    <citation type="submission" date="2019-03" db="EMBL/GenBank/DDBJ databases">
        <authorList>
            <person name="Mank J."/>
            <person name="Almeida P."/>
        </authorList>
    </citation>
    <scope>NUCLEOTIDE SEQUENCE</scope>
    <source>
        <strain evidence="1">78183</strain>
    </source>
</reference>
<sequence length="28" mass="3127">MRKCNGVVVVTCVLGVVEEEETCICKRE</sequence>
<protein>
    <submittedName>
        <fullName evidence="1">Uncharacterized protein</fullName>
    </submittedName>
</protein>
<name>A0A6N2LTF4_SALVM</name>